<name>A0A350H9D8_UNCW3</name>
<proteinExistence type="predicted"/>
<evidence type="ECO:0000256" key="1">
    <source>
        <dbReference type="SAM" id="Coils"/>
    </source>
</evidence>
<keyword evidence="1" id="KW-0175">Coiled coil</keyword>
<accession>A0A350H9D8</accession>
<dbReference type="Gene3D" id="3.30.70.1230">
    <property type="entry name" value="Nucleotide cyclase"/>
    <property type="match status" value="1"/>
</dbReference>
<dbReference type="AlphaFoldDB" id="A0A350H9D8"/>
<evidence type="ECO:0000313" key="2">
    <source>
        <dbReference type="EMBL" id="HAV92154.1"/>
    </source>
</evidence>
<organism evidence="2 3">
    <name type="scientific">candidate division WOR-3 bacterium</name>
    <dbReference type="NCBI Taxonomy" id="2052148"/>
    <lineage>
        <taxon>Bacteria</taxon>
        <taxon>Bacteria division WOR-3</taxon>
    </lineage>
</organism>
<dbReference type="EMBL" id="DMZY01000091">
    <property type="protein sequence ID" value="HAV92154.1"/>
    <property type="molecule type" value="Genomic_DNA"/>
</dbReference>
<evidence type="ECO:0000313" key="3">
    <source>
        <dbReference type="Proteomes" id="UP000264062"/>
    </source>
</evidence>
<dbReference type="InterPro" id="IPR029787">
    <property type="entry name" value="Nucleotide_cyclase"/>
</dbReference>
<gene>
    <name evidence="2" type="ORF">DCW38_03120</name>
</gene>
<sequence>MPSEITYEQLLGLVEFRSKYVSTLQDEFGKKDEFTQNIQRILLLAKRKGVNVDCLEPFVNFQDTGQIYLFFSETKFEMLRSLFKLLLSQSIDISELKSQIKQLYKNFAEKNSKLTLLFELSVIKVFIIVYNENKEHLSNKTDVFSDSLSKLRDILIEIRNEIYSYNMFNRDFHSKILDNSLILPSSEFTDSWDTLKGKIRHFAFPYKYFVDLVLIFNTAGSLEKELDILDYFENRTIWSVDDILKPVHTNYLPFLRDEIKDIILKAISKKSKQTKDYLFKEKDDLEKQITQLKSDMLESLSQFNSDVSTEINETIKFPMDIGVINKLNSFIIDFNRNLMANVIMAGKLMERYSLFQKKMVKNEQARNITYNQYLEILKQQRSIEPSEIFLSILIFNEYSNDFGIFFEKYKPQILKVAKITFESLKKEYAETHGKDIEADIASMQNLFMGSGFQKKFNYQFIKDKFTEIMDSISNDLMIYLLLDSVRLYNFSQYKDPVKKKKESLYASFNLIPKRRFFYCNSTGDIYPHADTLDNLSSAELNSVISNNYSKVVSTLVYDIRGSSFMSAKLNNAEKQKFIMKKFQNSISNVIKNNSGIPIKETGDGGITLFTANNKEMYRNLFKESISSKNIHIRHSIASGSDIILKETNTASMESLKCSLKMAEAAESFIKDNYMNYREWFFDIHEKKVIHEGIEYALLPPEFKSLFRIGIGVASGIVNRDINLSINAFGDLDLYGSNVNEAKMFSGGNDFTSSVIVVDHTTLFNLILNADYFDITTDIFAKGSQYDGEIFKDLIVGSNTLNIENIKFKFYALYLPMNKNKNESLIFNKKPKELTIDSNGKIFFEETEAKILYQVEQ</sequence>
<dbReference type="Proteomes" id="UP000264062">
    <property type="component" value="Unassembled WGS sequence"/>
</dbReference>
<comment type="caution">
    <text evidence="2">The sequence shown here is derived from an EMBL/GenBank/DDBJ whole genome shotgun (WGS) entry which is preliminary data.</text>
</comment>
<protein>
    <submittedName>
        <fullName evidence="2">Uncharacterized protein</fullName>
    </submittedName>
</protein>
<dbReference type="SUPFAM" id="SSF55073">
    <property type="entry name" value="Nucleotide cyclase"/>
    <property type="match status" value="1"/>
</dbReference>
<reference evidence="2 3" key="1">
    <citation type="journal article" date="2018" name="Nat. Biotechnol.">
        <title>A standardized bacterial taxonomy based on genome phylogeny substantially revises the tree of life.</title>
        <authorList>
            <person name="Parks D.H."/>
            <person name="Chuvochina M."/>
            <person name="Waite D.W."/>
            <person name="Rinke C."/>
            <person name="Skarshewski A."/>
            <person name="Chaumeil P.A."/>
            <person name="Hugenholtz P."/>
        </authorList>
    </citation>
    <scope>NUCLEOTIDE SEQUENCE [LARGE SCALE GENOMIC DNA]</scope>
    <source>
        <strain evidence="2">UBA9956</strain>
    </source>
</reference>
<feature type="coiled-coil region" evidence="1">
    <location>
        <begin position="275"/>
        <end position="302"/>
    </location>
</feature>